<evidence type="ECO:0008006" key="3">
    <source>
        <dbReference type="Google" id="ProtNLM"/>
    </source>
</evidence>
<gene>
    <name evidence="1" type="ORF">AX13_12530</name>
</gene>
<dbReference type="PATRIC" id="fig|1457173.3.peg.3637"/>
<dbReference type="EMBL" id="JBOK01000039">
    <property type="protein sequence ID" value="EXU78501.1"/>
    <property type="molecule type" value="Genomic_DNA"/>
</dbReference>
<keyword evidence="2" id="KW-1185">Reference proteome</keyword>
<evidence type="ECO:0000313" key="1">
    <source>
        <dbReference type="EMBL" id="EXU78501.1"/>
    </source>
</evidence>
<comment type="caution">
    <text evidence="1">The sequence shown here is derived from an EMBL/GenBank/DDBJ whole genome shotgun (WGS) entry which is preliminary data.</text>
</comment>
<reference evidence="1 2" key="1">
    <citation type="submission" date="2014-01" db="EMBL/GenBank/DDBJ databases">
        <title>Interspecies Systems Biology Uncovers Metabolites Affecting C. elegans Gene Expression and Life History Traits.</title>
        <authorList>
            <person name="Watson E."/>
            <person name="Macneil L.T."/>
            <person name="Ritter A.D."/>
            <person name="Yilmaz L.S."/>
            <person name="Rosebrock A.P."/>
            <person name="Caudy A.A."/>
            <person name="Walhout A.J."/>
        </authorList>
    </citation>
    <scope>NUCLEOTIDE SEQUENCE [LARGE SCALE GENOMIC DNA]</scope>
    <source>
        <strain evidence="1 2">DA1877</strain>
    </source>
</reference>
<dbReference type="SUPFAM" id="SSF69754">
    <property type="entry name" value="Ribosome binding protein Y (YfiA homologue)"/>
    <property type="match status" value="1"/>
</dbReference>
<sequence length="149" mass="17238">MSFVQAFPMLMSFKVCFSGTSDGPRFDLSLNRWRSVMQVLFKSRHPQATDLRDLTERRVRFVLRRVGWLVPRAEVQMSDVNGPRGGIDKRCQVELRTDGAGSVVVASVASDWRTALDNALARAVRFLMRLWRRGSDSRRMRQRLISHER</sequence>
<dbReference type="InterPro" id="IPR036567">
    <property type="entry name" value="RHF-like"/>
</dbReference>
<dbReference type="Proteomes" id="UP000020766">
    <property type="component" value="Unassembled WGS sequence"/>
</dbReference>
<organism evidence="1 2">
    <name type="scientific">Comamonas aquatica DA1877</name>
    <dbReference type="NCBI Taxonomy" id="1457173"/>
    <lineage>
        <taxon>Bacteria</taxon>
        <taxon>Pseudomonadati</taxon>
        <taxon>Pseudomonadota</taxon>
        <taxon>Betaproteobacteria</taxon>
        <taxon>Burkholderiales</taxon>
        <taxon>Comamonadaceae</taxon>
        <taxon>Comamonas</taxon>
    </lineage>
</organism>
<name>A0A014M9M9_9BURK</name>
<accession>A0A014M9M9</accession>
<proteinExistence type="predicted"/>
<dbReference type="AlphaFoldDB" id="A0A014M9M9"/>
<protein>
    <recommendedName>
        <fullName evidence="3">HPF/RaiA family ribosome-associated protein</fullName>
    </recommendedName>
</protein>
<evidence type="ECO:0000313" key="2">
    <source>
        <dbReference type="Proteomes" id="UP000020766"/>
    </source>
</evidence>